<dbReference type="Pfam" id="PF02643">
    <property type="entry name" value="DUF192"/>
    <property type="match status" value="1"/>
</dbReference>
<dbReference type="RefSeq" id="WP_152024847.1">
    <property type="nucleotide sequence ID" value="NZ_CP019608.1"/>
</dbReference>
<dbReference type="InterPro" id="IPR003795">
    <property type="entry name" value="DUF192"/>
</dbReference>
<dbReference type="AlphaFoldDB" id="A0A1Q2D2S5"/>
<dbReference type="InterPro" id="IPR038695">
    <property type="entry name" value="Saro_0823-like_sf"/>
</dbReference>
<gene>
    <name evidence="2" type="ORF">BW733_17635</name>
</gene>
<keyword evidence="3" id="KW-1185">Reference proteome</keyword>
<keyword evidence="2" id="KW-0614">Plasmid</keyword>
<evidence type="ECO:0000313" key="3">
    <source>
        <dbReference type="Proteomes" id="UP000188235"/>
    </source>
</evidence>
<feature type="signal peptide" evidence="1">
    <location>
        <begin position="1"/>
        <end position="19"/>
    </location>
</feature>
<dbReference type="Proteomes" id="UP000188235">
    <property type="component" value="Plasmid unnamed"/>
</dbReference>
<dbReference type="Gene3D" id="2.60.120.1140">
    <property type="entry name" value="Protein of unknown function DUF192"/>
    <property type="match status" value="1"/>
</dbReference>
<sequence>MRTVLVGLALLALTSCAPAQTRAVQVGEKVYTVEVATTEDDQRQGLAGQPEVEPGTGMLFRLPSRSTQQVWGAGMLVAVDVVWITGGQVAAVDVLEPCTARDQSTCPRLTAPSPVDAVLEVQRDSRRRNRDSGRPVG</sequence>
<proteinExistence type="predicted"/>
<dbReference type="PANTHER" id="PTHR37953:SF1">
    <property type="entry name" value="UPF0127 PROTEIN MJ1496"/>
    <property type="match status" value="1"/>
</dbReference>
<dbReference type="KEGG" id="tfa:BW733_17635"/>
<dbReference type="PANTHER" id="PTHR37953">
    <property type="entry name" value="UPF0127 PROTEIN MJ1496"/>
    <property type="match status" value="1"/>
</dbReference>
<evidence type="ECO:0008006" key="4">
    <source>
        <dbReference type="Google" id="ProtNLM"/>
    </source>
</evidence>
<dbReference type="EMBL" id="CP019608">
    <property type="protein sequence ID" value="AQP52720.1"/>
    <property type="molecule type" value="Genomic_DNA"/>
</dbReference>
<feature type="chain" id="PRO_5012433485" description="DUF192 domain-containing protein" evidence="1">
    <location>
        <begin position="20"/>
        <end position="137"/>
    </location>
</feature>
<protein>
    <recommendedName>
        <fullName evidence="4">DUF192 domain-containing protein</fullName>
    </recommendedName>
</protein>
<geneLocation type="plasmid" evidence="2">
    <name>unnamed</name>
</geneLocation>
<reference evidence="2 3" key="1">
    <citation type="journal article" date="2008" name="Int. J. Syst. Evol. Microbiol.">
        <title>Tessaracoccus flavescens sp. nov., isolated from marine sediment.</title>
        <authorList>
            <person name="Lee D.W."/>
            <person name="Lee S.D."/>
        </authorList>
    </citation>
    <scope>NUCLEOTIDE SEQUENCE [LARGE SCALE GENOMIC DNA]</scope>
    <source>
        <strain evidence="2 3">SST-39T</strain>
        <plasmid evidence="3">Plasmid</plasmid>
    </source>
</reference>
<evidence type="ECO:0000313" key="2">
    <source>
        <dbReference type="EMBL" id="AQP52720.1"/>
    </source>
</evidence>
<keyword evidence="1" id="KW-0732">Signal</keyword>
<evidence type="ECO:0000256" key="1">
    <source>
        <dbReference type="SAM" id="SignalP"/>
    </source>
</evidence>
<organism evidence="2 3">
    <name type="scientific">Tessaracoccus flavescens</name>
    <dbReference type="NCBI Taxonomy" id="399497"/>
    <lineage>
        <taxon>Bacteria</taxon>
        <taxon>Bacillati</taxon>
        <taxon>Actinomycetota</taxon>
        <taxon>Actinomycetes</taxon>
        <taxon>Propionibacteriales</taxon>
        <taxon>Propionibacteriaceae</taxon>
        <taxon>Tessaracoccus</taxon>
    </lineage>
</organism>
<accession>A0A1Q2D2S5</accession>
<dbReference type="PROSITE" id="PS51257">
    <property type="entry name" value="PROKAR_LIPOPROTEIN"/>
    <property type="match status" value="1"/>
</dbReference>
<dbReference type="OrthoDB" id="9808290at2"/>
<name>A0A1Q2D2S5_9ACTN</name>